<organism evidence="1">
    <name type="scientific">hydrothermal vent metagenome</name>
    <dbReference type="NCBI Taxonomy" id="652676"/>
    <lineage>
        <taxon>unclassified sequences</taxon>
        <taxon>metagenomes</taxon>
        <taxon>ecological metagenomes</taxon>
    </lineage>
</organism>
<evidence type="ECO:0000313" key="1">
    <source>
        <dbReference type="EMBL" id="VAW16030.1"/>
    </source>
</evidence>
<reference evidence="1" key="1">
    <citation type="submission" date="2018-06" db="EMBL/GenBank/DDBJ databases">
        <authorList>
            <person name="Zhirakovskaya E."/>
        </authorList>
    </citation>
    <scope>NUCLEOTIDE SEQUENCE</scope>
</reference>
<sequence>MGAVWLFQFSGFRKLSPYCRELNFLQNGEMWYKWPMSKNIDQVDSTETREWPNGIGTREELDSALEAGLKSGVSERSIDEIFESVIARQKNG</sequence>
<gene>
    <name evidence="1" type="ORF">MNBD_ALPHA12-522</name>
</gene>
<proteinExistence type="predicted"/>
<dbReference type="AlphaFoldDB" id="A0A3B0TGS0"/>
<protein>
    <submittedName>
        <fullName evidence="1">Uncharacterized protein</fullName>
    </submittedName>
</protein>
<name>A0A3B0TGS0_9ZZZZ</name>
<accession>A0A3B0TGS0</accession>
<dbReference type="EMBL" id="UOEO01000041">
    <property type="protein sequence ID" value="VAW16030.1"/>
    <property type="molecule type" value="Genomic_DNA"/>
</dbReference>